<proteinExistence type="predicted"/>
<dbReference type="PANTHER" id="PTHR43345:SF2">
    <property type="entry name" value="3-ISOPROPYLMALATE DEHYDRATASE SMALL SUBUNIT 1"/>
    <property type="match status" value="1"/>
</dbReference>
<keyword evidence="1" id="KW-0456">Lyase</keyword>
<dbReference type="GO" id="GO:0003861">
    <property type="term" value="F:3-isopropylmalate dehydratase activity"/>
    <property type="evidence" value="ECO:0000318"/>
    <property type="project" value="GO_Central"/>
</dbReference>
<evidence type="ECO:0000313" key="3">
    <source>
        <dbReference type="EMBL" id="KAJ0198387.1"/>
    </source>
</evidence>
<accession>A0A9R1V4H4</accession>
<dbReference type="GO" id="GO:0009098">
    <property type="term" value="P:L-leucine biosynthetic process"/>
    <property type="evidence" value="ECO:0000318"/>
    <property type="project" value="GO_Central"/>
</dbReference>
<dbReference type="InterPro" id="IPR050075">
    <property type="entry name" value="LeuD"/>
</dbReference>
<keyword evidence="4" id="KW-1185">Reference proteome</keyword>
<feature type="region of interest" description="Disordered" evidence="2">
    <location>
        <begin position="1"/>
        <end position="20"/>
    </location>
</feature>
<dbReference type="Proteomes" id="UP000235145">
    <property type="component" value="Unassembled WGS sequence"/>
</dbReference>
<evidence type="ECO:0000256" key="1">
    <source>
        <dbReference type="ARBA" id="ARBA00023239"/>
    </source>
</evidence>
<evidence type="ECO:0000256" key="2">
    <source>
        <dbReference type="SAM" id="MobiDB-lite"/>
    </source>
</evidence>
<comment type="caution">
    <text evidence="3">The sequence shown here is derived from an EMBL/GenBank/DDBJ whole genome shotgun (WGS) entry which is preliminary data.</text>
</comment>
<dbReference type="InterPro" id="IPR015928">
    <property type="entry name" value="Aconitase/3IPM_dehydase_swvl"/>
</dbReference>
<dbReference type="EMBL" id="NBSK02000007">
    <property type="protein sequence ID" value="KAJ0198387.1"/>
    <property type="molecule type" value="Genomic_DNA"/>
</dbReference>
<dbReference type="Gramene" id="rna-gnl|WGS:NBSK|LSAT_7X1160_mrna">
    <property type="protein sequence ID" value="cds-PLY64231.1"/>
    <property type="gene ID" value="gene-LSAT_7X1160"/>
</dbReference>
<reference evidence="3 4" key="1">
    <citation type="journal article" date="2017" name="Nat. Commun.">
        <title>Genome assembly with in vitro proximity ligation data and whole-genome triplication in lettuce.</title>
        <authorList>
            <person name="Reyes-Chin-Wo S."/>
            <person name="Wang Z."/>
            <person name="Yang X."/>
            <person name="Kozik A."/>
            <person name="Arikit S."/>
            <person name="Song C."/>
            <person name="Xia L."/>
            <person name="Froenicke L."/>
            <person name="Lavelle D.O."/>
            <person name="Truco M.J."/>
            <person name="Xia R."/>
            <person name="Zhu S."/>
            <person name="Xu C."/>
            <person name="Xu H."/>
            <person name="Xu X."/>
            <person name="Cox K."/>
            <person name="Korf I."/>
            <person name="Meyers B.C."/>
            <person name="Michelmore R.W."/>
        </authorList>
    </citation>
    <scope>NUCLEOTIDE SEQUENCE [LARGE SCALE GENOMIC DNA]</scope>
    <source>
        <strain evidence="4">cv. Salinas</strain>
        <tissue evidence="3">Seedlings</tissue>
    </source>
</reference>
<dbReference type="GO" id="GO:0009570">
    <property type="term" value="C:chloroplast stroma"/>
    <property type="evidence" value="ECO:0000318"/>
    <property type="project" value="GO_Central"/>
</dbReference>
<evidence type="ECO:0000313" key="4">
    <source>
        <dbReference type="Proteomes" id="UP000235145"/>
    </source>
</evidence>
<dbReference type="Gene3D" id="3.20.19.10">
    <property type="entry name" value="Aconitase, domain 4"/>
    <property type="match status" value="1"/>
</dbReference>
<organism evidence="3 4">
    <name type="scientific">Lactuca sativa</name>
    <name type="common">Garden lettuce</name>
    <dbReference type="NCBI Taxonomy" id="4236"/>
    <lineage>
        <taxon>Eukaryota</taxon>
        <taxon>Viridiplantae</taxon>
        <taxon>Streptophyta</taxon>
        <taxon>Embryophyta</taxon>
        <taxon>Tracheophyta</taxon>
        <taxon>Spermatophyta</taxon>
        <taxon>Magnoliopsida</taxon>
        <taxon>eudicotyledons</taxon>
        <taxon>Gunneridae</taxon>
        <taxon>Pentapetalae</taxon>
        <taxon>asterids</taxon>
        <taxon>campanulids</taxon>
        <taxon>Asterales</taxon>
        <taxon>Asteraceae</taxon>
        <taxon>Cichorioideae</taxon>
        <taxon>Cichorieae</taxon>
        <taxon>Lactucinae</taxon>
        <taxon>Lactuca</taxon>
    </lineage>
</organism>
<dbReference type="PANTHER" id="PTHR43345">
    <property type="entry name" value="3-ISOPROPYLMALATE DEHYDRATASE SMALL SUBUNIT 2-RELATED-RELATED"/>
    <property type="match status" value="1"/>
</dbReference>
<dbReference type="AlphaFoldDB" id="A0A9R1V4H4"/>
<sequence length="101" mass="10604">MRTRSGGSGGRWSSGGGGGIIREDIFRNSVATGEVYPLESEGMICEECKTGDTVTIELAQSLLINHTTGKEYKLKPIGDVGPVIEASGIFAFARKAGMIPA</sequence>
<gene>
    <name evidence="3" type="ORF">LSAT_V11C700342920</name>
</gene>
<name>A0A9R1V4H4_LACSA</name>
<protein>
    <submittedName>
        <fullName evidence="3">Uncharacterized protein</fullName>
    </submittedName>
</protein>